<dbReference type="EMBL" id="FZOJ01000014">
    <property type="protein sequence ID" value="SNS61612.1"/>
    <property type="molecule type" value="Genomic_DNA"/>
</dbReference>
<dbReference type="PANTHER" id="PTHR43652:SF2">
    <property type="entry name" value="BASIC AMINO ACID ANTIPORTER YFCC-RELATED"/>
    <property type="match status" value="1"/>
</dbReference>
<keyword evidence="4 6" id="KW-1133">Transmembrane helix</keyword>
<feature type="transmembrane region" description="Helical" evidence="6">
    <location>
        <begin position="386"/>
        <end position="408"/>
    </location>
</feature>
<keyword evidence="8" id="KW-1185">Reference proteome</keyword>
<sequence>MMSTVNVRSEKNLKAPENQENRKLFKVPHSFVIILFIIIFATALTWIVPTGEFERFENDLGITVVNPETFKYIDSSQVNPLGIPLYIIEGFIKSADLFFLIILSGGAFNVITSSGALQAAVGKVAKKYSTKESIFIPILTLLFGLICTTQGVNLFIGFAPVTVMIARAMGFDSIVGVAIILLGGAVGFSTGTLNPSTTIVAQKLADLPLYSGIEFRIFSFIVYMIITNIFLIRYAKSVRKNPQLSPMYDLDIMDQSIVDRDLDSFGDMNSRNWLVMLSLIGTLAVIVYGGVKLNWGLIESSAAFLWLGIIAGIAAGYGPSKIASCFVEGAKKMVAAAMIIGLARAVPGVLTAGKIIDTIVYGLGSVLSTIPKFAQGMAMYIANNFINLFVTSGSGQAAATMPIIIPLSDIVGISRQTSILAFNFGDGFSNYIMPTSTALMGILGVTNIPYDRWMKFMWKMFLVWVLTGCILVFIAQMINLGPM</sequence>
<proteinExistence type="predicted"/>
<feature type="transmembrane region" description="Helical" evidence="6">
    <location>
        <begin position="30"/>
        <end position="48"/>
    </location>
</feature>
<keyword evidence="2" id="KW-1003">Cell membrane</keyword>
<gene>
    <name evidence="7" type="ORF">SAMN05446037_101488</name>
</gene>
<keyword evidence="5 6" id="KW-0472">Membrane</keyword>
<evidence type="ECO:0000313" key="7">
    <source>
        <dbReference type="EMBL" id="SNS61612.1"/>
    </source>
</evidence>
<dbReference type="Pfam" id="PF03606">
    <property type="entry name" value="DcuC"/>
    <property type="match status" value="1"/>
</dbReference>
<evidence type="ECO:0000256" key="6">
    <source>
        <dbReference type="SAM" id="Phobius"/>
    </source>
</evidence>
<feature type="transmembrane region" description="Helical" evidence="6">
    <location>
        <begin position="168"/>
        <end position="188"/>
    </location>
</feature>
<accession>A0A239FZ98</accession>
<dbReference type="PANTHER" id="PTHR43652">
    <property type="entry name" value="BASIC AMINO ACID ANTIPORTER YFCC-RELATED"/>
    <property type="match status" value="1"/>
</dbReference>
<feature type="transmembrane region" description="Helical" evidence="6">
    <location>
        <begin position="133"/>
        <end position="156"/>
    </location>
</feature>
<name>A0A239FZ98_9FIRM</name>
<evidence type="ECO:0000256" key="4">
    <source>
        <dbReference type="ARBA" id="ARBA00022989"/>
    </source>
</evidence>
<dbReference type="InterPro" id="IPR051679">
    <property type="entry name" value="DASS-Related_Transporters"/>
</dbReference>
<organism evidence="7 8">
    <name type="scientific">Anaerovirgula multivorans</name>
    <dbReference type="NCBI Taxonomy" id="312168"/>
    <lineage>
        <taxon>Bacteria</taxon>
        <taxon>Bacillati</taxon>
        <taxon>Bacillota</taxon>
        <taxon>Clostridia</taxon>
        <taxon>Peptostreptococcales</taxon>
        <taxon>Natronincolaceae</taxon>
        <taxon>Anaerovirgula</taxon>
    </lineage>
</organism>
<protein>
    <submittedName>
        <fullName evidence="7">Uncharacterized membrane protein YfcC, ion transporter superfamily</fullName>
    </submittedName>
</protein>
<keyword evidence="3 6" id="KW-0812">Transmembrane</keyword>
<feature type="transmembrane region" description="Helical" evidence="6">
    <location>
        <begin position="334"/>
        <end position="352"/>
    </location>
</feature>
<feature type="transmembrane region" description="Helical" evidence="6">
    <location>
        <begin position="428"/>
        <end position="448"/>
    </location>
</feature>
<evidence type="ECO:0000313" key="8">
    <source>
        <dbReference type="Proteomes" id="UP000198304"/>
    </source>
</evidence>
<dbReference type="AlphaFoldDB" id="A0A239FZ98"/>
<evidence type="ECO:0000256" key="2">
    <source>
        <dbReference type="ARBA" id="ARBA00022475"/>
    </source>
</evidence>
<comment type="subcellular location">
    <subcellularLocation>
        <location evidence="1">Cell membrane</location>
        <topology evidence="1">Multi-pass membrane protein</topology>
    </subcellularLocation>
</comment>
<evidence type="ECO:0000256" key="3">
    <source>
        <dbReference type="ARBA" id="ARBA00022692"/>
    </source>
</evidence>
<feature type="transmembrane region" description="Helical" evidence="6">
    <location>
        <begin position="460"/>
        <end position="478"/>
    </location>
</feature>
<feature type="transmembrane region" description="Helical" evidence="6">
    <location>
        <begin position="217"/>
        <end position="235"/>
    </location>
</feature>
<reference evidence="7 8" key="1">
    <citation type="submission" date="2017-06" db="EMBL/GenBank/DDBJ databases">
        <authorList>
            <person name="Kim H.J."/>
            <person name="Triplett B.A."/>
        </authorList>
    </citation>
    <scope>NUCLEOTIDE SEQUENCE [LARGE SCALE GENOMIC DNA]</scope>
    <source>
        <strain evidence="7 8">SCA</strain>
    </source>
</reference>
<dbReference type="GO" id="GO:0005886">
    <property type="term" value="C:plasma membrane"/>
    <property type="evidence" value="ECO:0007669"/>
    <property type="project" value="UniProtKB-SubCell"/>
</dbReference>
<evidence type="ECO:0000256" key="5">
    <source>
        <dbReference type="ARBA" id="ARBA00023136"/>
    </source>
</evidence>
<feature type="transmembrane region" description="Helical" evidence="6">
    <location>
        <begin position="97"/>
        <end position="121"/>
    </location>
</feature>
<dbReference type="Proteomes" id="UP000198304">
    <property type="component" value="Unassembled WGS sequence"/>
</dbReference>
<dbReference type="InterPro" id="IPR018385">
    <property type="entry name" value="C4_dicarb_anaerob_car-like"/>
</dbReference>
<feature type="transmembrane region" description="Helical" evidence="6">
    <location>
        <begin position="273"/>
        <end position="291"/>
    </location>
</feature>
<feature type="transmembrane region" description="Helical" evidence="6">
    <location>
        <begin position="303"/>
        <end position="322"/>
    </location>
</feature>
<evidence type="ECO:0000256" key="1">
    <source>
        <dbReference type="ARBA" id="ARBA00004651"/>
    </source>
</evidence>